<evidence type="ECO:0000256" key="1">
    <source>
        <dbReference type="SAM" id="Phobius"/>
    </source>
</evidence>
<keyword evidence="1" id="KW-1133">Transmembrane helix</keyword>
<gene>
    <name evidence="2" type="ORF">SAMN05443668_104254</name>
</gene>
<accession>A0A1M7Q7D5</accession>
<name>A0A1M7Q7D5_9ACTN</name>
<dbReference type="AlphaFoldDB" id="A0A1M7Q7D5"/>
<keyword evidence="3" id="KW-1185">Reference proteome</keyword>
<dbReference type="EMBL" id="FRCS01000004">
    <property type="protein sequence ID" value="SHN26384.1"/>
    <property type="molecule type" value="Genomic_DNA"/>
</dbReference>
<feature type="transmembrane region" description="Helical" evidence="1">
    <location>
        <begin position="37"/>
        <end position="56"/>
    </location>
</feature>
<proteinExistence type="predicted"/>
<evidence type="ECO:0000313" key="3">
    <source>
        <dbReference type="Proteomes" id="UP000184440"/>
    </source>
</evidence>
<dbReference type="STRING" id="134849.SAMN05443668_104254"/>
<dbReference type="Proteomes" id="UP000184440">
    <property type="component" value="Unassembled WGS sequence"/>
</dbReference>
<feature type="transmembrane region" description="Helical" evidence="1">
    <location>
        <begin position="6"/>
        <end position="25"/>
    </location>
</feature>
<dbReference type="RefSeq" id="WP_073257776.1">
    <property type="nucleotide sequence ID" value="NZ_FRCS01000004.1"/>
</dbReference>
<evidence type="ECO:0000313" key="2">
    <source>
        <dbReference type="EMBL" id="SHN26384.1"/>
    </source>
</evidence>
<protein>
    <submittedName>
        <fullName evidence="2">Uncharacterized protein</fullName>
    </submittedName>
</protein>
<sequence>MDFVDPMWGPFIGLLVLVAVVAAAVRLRGPGSLPMRRAMITVGGGIVAVVLIGVAAEGCSGSADRTPGNAVVQP</sequence>
<keyword evidence="1" id="KW-0472">Membrane</keyword>
<reference evidence="2 3" key="1">
    <citation type="submission" date="2016-11" db="EMBL/GenBank/DDBJ databases">
        <authorList>
            <person name="Jaros S."/>
            <person name="Januszkiewicz K."/>
            <person name="Wedrychowicz H."/>
        </authorList>
    </citation>
    <scope>NUCLEOTIDE SEQUENCE [LARGE SCALE GENOMIC DNA]</scope>
    <source>
        <strain evidence="2 3">DSM 46144</strain>
    </source>
</reference>
<organism evidence="2 3">
    <name type="scientific">Cryptosporangium aurantiacum</name>
    <dbReference type="NCBI Taxonomy" id="134849"/>
    <lineage>
        <taxon>Bacteria</taxon>
        <taxon>Bacillati</taxon>
        <taxon>Actinomycetota</taxon>
        <taxon>Actinomycetes</taxon>
        <taxon>Cryptosporangiales</taxon>
        <taxon>Cryptosporangiaceae</taxon>
        <taxon>Cryptosporangium</taxon>
    </lineage>
</organism>
<keyword evidence="1" id="KW-0812">Transmembrane</keyword>